<evidence type="ECO:0000313" key="2">
    <source>
        <dbReference type="Proteomes" id="UP000037122"/>
    </source>
</evidence>
<organism evidence="1 2">
    <name type="scientific">Candidozyma auris</name>
    <name type="common">Yeast</name>
    <name type="synonym">Candida auris</name>
    <dbReference type="NCBI Taxonomy" id="498019"/>
    <lineage>
        <taxon>Eukaryota</taxon>
        <taxon>Fungi</taxon>
        <taxon>Dikarya</taxon>
        <taxon>Ascomycota</taxon>
        <taxon>Saccharomycotina</taxon>
        <taxon>Pichiomycetes</taxon>
        <taxon>Metschnikowiaceae</taxon>
        <taxon>Candidozyma</taxon>
    </lineage>
</organism>
<dbReference type="Proteomes" id="UP000037122">
    <property type="component" value="Unassembled WGS sequence"/>
</dbReference>
<dbReference type="AlphaFoldDB" id="A0A0L0NUD1"/>
<name>A0A0L0NUD1_CANAR</name>
<reference evidence="2" key="1">
    <citation type="journal article" date="2015" name="BMC Genomics">
        <title>Draft genome of a commonly misdiagnosed multidrug resistant pathogen Candida auris.</title>
        <authorList>
            <person name="Chatterjee S."/>
            <person name="Alampalli S.V."/>
            <person name="Nageshan R.K."/>
            <person name="Chettiar S.T."/>
            <person name="Joshi S."/>
            <person name="Tatu U.S."/>
        </authorList>
    </citation>
    <scope>NUCLEOTIDE SEQUENCE [LARGE SCALE GENOMIC DNA]</scope>
    <source>
        <strain evidence="2">6684</strain>
    </source>
</reference>
<proteinExistence type="predicted"/>
<accession>A0A0L0NUD1</accession>
<gene>
    <name evidence="1" type="ORF">QG37_06194</name>
</gene>
<dbReference type="EMBL" id="LGST01000041">
    <property type="protein sequence ID" value="KND97781.1"/>
    <property type="molecule type" value="Genomic_DNA"/>
</dbReference>
<protein>
    <submittedName>
        <fullName evidence="1">Uncharacterized protein</fullName>
    </submittedName>
</protein>
<evidence type="ECO:0000313" key="1">
    <source>
        <dbReference type="EMBL" id="KND97781.1"/>
    </source>
</evidence>
<dbReference type="VEuPathDB" id="FungiDB:QG37_06194"/>
<sequence length="143" mass="15674">MVLSVTEFYNRSTDPSYPLPLWSGDGIVKERAALKLTKEIYLTKHHCTRGETSIRSGRICGLDRATHVCGLLLNVKESIVPNVLVHCKLGLEGRRAPQGSRLTEFDRRSFVPARQPHSPVVEGTPGAFGGSDVAIEKPLISLP</sequence>
<comment type="caution">
    <text evidence="1">The sequence shown here is derived from an EMBL/GenBank/DDBJ whole genome shotgun (WGS) entry which is preliminary data.</text>
</comment>